<dbReference type="Proteomes" id="UP001183615">
    <property type="component" value="Unassembled WGS sequence"/>
</dbReference>
<feature type="chain" id="PRO_5046707397" description="Secreted protein" evidence="1">
    <location>
        <begin position="25"/>
        <end position="202"/>
    </location>
</feature>
<accession>A0ABU2S4D7</accession>
<evidence type="ECO:0000313" key="2">
    <source>
        <dbReference type="EMBL" id="MDT0443848.1"/>
    </source>
</evidence>
<dbReference type="EMBL" id="JAVREV010000007">
    <property type="protein sequence ID" value="MDT0443848.1"/>
    <property type="molecule type" value="Genomic_DNA"/>
</dbReference>
<gene>
    <name evidence="2" type="ORF">RM779_14795</name>
</gene>
<organism evidence="2 3">
    <name type="scientific">Streptomyces johnsoniae</name>
    <dbReference type="NCBI Taxonomy" id="3075532"/>
    <lineage>
        <taxon>Bacteria</taxon>
        <taxon>Bacillati</taxon>
        <taxon>Actinomycetota</taxon>
        <taxon>Actinomycetes</taxon>
        <taxon>Kitasatosporales</taxon>
        <taxon>Streptomycetaceae</taxon>
        <taxon>Streptomyces</taxon>
    </lineage>
</organism>
<comment type="caution">
    <text evidence="2">The sequence shown here is derived from an EMBL/GenBank/DDBJ whole genome shotgun (WGS) entry which is preliminary data.</text>
</comment>
<sequence length="202" mass="21854">MKALALGSTAMAALLFLGGPTAQAADPEPRHDQPAAQGETLSLSAADEYIECSWVLDPYVEWWWDDSYTLTSVGVEPTGDVECSSDIYSIESELYVHHDETRISLDEDNCVSDDGSECAESSTAATHTCTAGTACAGDWTPELEIRLELRDGTSWDADTFPDYCSVQGSEDEVVRCNYVYDPPVHVPPTFPPDADADAETTA</sequence>
<proteinExistence type="predicted"/>
<evidence type="ECO:0000313" key="3">
    <source>
        <dbReference type="Proteomes" id="UP001183615"/>
    </source>
</evidence>
<keyword evidence="3" id="KW-1185">Reference proteome</keyword>
<evidence type="ECO:0000256" key="1">
    <source>
        <dbReference type="SAM" id="SignalP"/>
    </source>
</evidence>
<reference evidence="3" key="1">
    <citation type="submission" date="2023-07" db="EMBL/GenBank/DDBJ databases">
        <title>30 novel species of actinomycetes from the DSMZ collection.</title>
        <authorList>
            <person name="Nouioui I."/>
        </authorList>
    </citation>
    <scope>NUCLEOTIDE SEQUENCE [LARGE SCALE GENOMIC DNA]</scope>
    <source>
        <strain evidence="3">DSM 41886</strain>
    </source>
</reference>
<evidence type="ECO:0008006" key="4">
    <source>
        <dbReference type="Google" id="ProtNLM"/>
    </source>
</evidence>
<keyword evidence="1" id="KW-0732">Signal</keyword>
<feature type="signal peptide" evidence="1">
    <location>
        <begin position="1"/>
        <end position="24"/>
    </location>
</feature>
<protein>
    <recommendedName>
        <fullName evidence="4">Secreted protein</fullName>
    </recommendedName>
</protein>
<name>A0ABU2S4D7_9ACTN</name>
<dbReference type="RefSeq" id="WP_311618152.1">
    <property type="nucleotide sequence ID" value="NZ_JAVREV010000007.1"/>
</dbReference>